<feature type="binding site" evidence="3">
    <location>
        <begin position="10"/>
        <end position="15"/>
    </location>
    <ligand>
        <name>NAD(+)</name>
        <dbReference type="ChEBI" id="CHEBI:57540"/>
    </ligand>
</feature>
<reference evidence="6 7" key="1">
    <citation type="submission" date="2016-10" db="EMBL/GenBank/DDBJ databases">
        <authorList>
            <person name="de Groot N.N."/>
        </authorList>
    </citation>
    <scope>NUCLEOTIDE SEQUENCE [LARGE SCALE GENOMIC DNA]</scope>
    <source>
        <strain evidence="6 7">AA1</strain>
    </source>
</reference>
<feature type="domain" description="3-hydroxyacyl-CoA dehydrogenase C-terminal" evidence="4">
    <location>
        <begin position="186"/>
        <end position="282"/>
    </location>
</feature>
<feature type="binding site" evidence="3">
    <location>
        <position position="274"/>
    </location>
    <ligand>
        <name>NAD(+)</name>
        <dbReference type="ChEBI" id="CHEBI:57540"/>
    </ligand>
</feature>
<feature type="binding site" evidence="3">
    <location>
        <position position="92"/>
    </location>
    <ligand>
        <name>NAD(+)</name>
        <dbReference type="ChEBI" id="CHEBI:57540"/>
    </ligand>
</feature>
<evidence type="ECO:0000256" key="2">
    <source>
        <dbReference type="PIRSR" id="PIRSR000105-1"/>
    </source>
</evidence>
<dbReference type="Pfam" id="PF02737">
    <property type="entry name" value="3HCDH_N"/>
    <property type="match status" value="1"/>
</dbReference>
<dbReference type="Gene3D" id="1.10.1040.10">
    <property type="entry name" value="N-(1-d-carboxylethyl)-l-norvaline Dehydrogenase, domain 2"/>
    <property type="match status" value="1"/>
</dbReference>
<dbReference type="FunFam" id="3.40.50.720:FF:000009">
    <property type="entry name" value="Fatty oxidation complex, alpha subunit"/>
    <property type="match status" value="1"/>
</dbReference>
<protein>
    <submittedName>
        <fullName evidence="6">3-hydroxybutyryl-CoA dehydrogenase</fullName>
    </submittedName>
</protein>
<dbReference type="InterPro" id="IPR006108">
    <property type="entry name" value="3HC_DH_C"/>
</dbReference>
<dbReference type="InterPro" id="IPR008927">
    <property type="entry name" value="6-PGluconate_DH-like_C_sf"/>
</dbReference>
<dbReference type="SUPFAM" id="SSF51735">
    <property type="entry name" value="NAD(P)-binding Rossmann-fold domains"/>
    <property type="match status" value="1"/>
</dbReference>
<gene>
    <name evidence="6" type="ORF">SAMN05216233_10928</name>
</gene>
<feature type="binding site" evidence="3">
    <location>
        <position position="119"/>
    </location>
    <ligand>
        <name>NAD(+)</name>
        <dbReference type="ChEBI" id="CHEBI:57540"/>
    </ligand>
</feature>
<proteinExistence type="predicted"/>
<dbReference type="NCBIfam" id="NF004474">
    <property type="entry name" value="PRK05808.1"/>
    <property type="match status" value="1"/>
</dbReference>
<organism evidence="6 7">
    <name type="scientific">Desulfoluna spongiiphila</name>
    <dbReference type="NCBI Taxonomy" id="419481"/>
    <lineage>
        <taxon>Bacteria</taxon>
        <taxon>Pseudomonadati</taxon>
        <taxon>Thermodesulfobacteriota</taxon>
        <taxon>Desulfobacteria</taxon>
        <taxon>Desulfobacterales</taxon>
        <taxon>Desulfolunaceae</taxon>
        <taxon>Desulfoluna</taxon>
    </lineage>
</organism>
<evidence type="ECO:0000256" key="3">
    <source>
        <dbReference type="PIRSR" id="PIRSR000105-2"/>
    </source>
</evidence>
<keyword evidence="7" id="KW-1185">Reference proteome</keyword>
<dbReference type="PIRSF" id="PIRSF000105">
    <property type="entry name" value="HCDH"/>
    <property type="match status" value="1"/>
</dbReference>
<dbReference type="RefSeq" id="WP_092211100.1">
    <property type="nucleotide sequence ID" value="NZ_FMUX01000009.1"/>
</dbReference>
<evidence type="ECO:0000256" key="1">
    <source>
        <dbReference type="ARBA" id="ARBA00023002"/>
    </source>
</evidence>
<dbReference type="AlphaFoldDB" id="A0A1G5FVS9"/>
<evidence type="ECO:0000313" key="7">
    <source>
        <dbReference type="Proteomes" id="UP000198870"/>
    </source>
</evidence>
<dbReference type="GO" id="GO:0006631">
    <property type="term" value="P:fatty acid metabolic process"/>
    <property type="evidence" value="ECO:0007669"/>
    <property type="project" value="InterPro"/>
</dbReference>
<feature type="binding site" evidence="3">
    <location>
        <position position="33"/>
    </location>
    <ligand>
        <name>NAD(+)</name>
        <dbReference type="ChEBI" id="CHEBI:57540"/>
    </ligand>
</feature>
<evidence type="ECO:0000259" key="4">
    <source>
        <dbReference type="Pfam" id="PF00725"/>
    </source>
</evidence>
<dbReference type="PANTHER" id="PTHR48075">
    <property type="entry name" value="3-HYDROXYACYL-COA DEHYDROGENASE FAMILY PROTEIN"/>
    <property type="match status" value="1"/>
</dbReference>
<accession>A0A1G5FVS9</accession>
<dbReference type="InterPro" id="IPR013328">
    <property type="entry name" value="6PGD_dom2"/>
</dbReference>
<keyword evidence="1" id="KW-0560">Oxidoreductase</keyword>
<dbReference type="Proteomes" id="UP000198870">
    <property type="component" value="Unassembled WGS sequence"/>
</dbReference>
<feature type="domain" description="3-hydroxyacyl-CoA dehydrogenase NAD binding" evidence="5">
    <location>
        <begin position="5"/>
        <end position="184"/>
    </location>
</feature>
<dbReference type="InterPro" id="IPR006176">
    <property type="entry name" value="3-OHacyl-CoA_DH_NAD-bd"/>
</dbReference>
<feature type="site" description="Important for catalytic activity" evidence="2">
    <location>
        <position position="140"/>
    </location>
</feature>
<dbReference type="InterPro" id="IPR022694">
    <property type="entry name" value="3-OHacyl-CoA_DH"/>
</dbReference>
<dbReference type="InterPro" id="IPR036291">
    <property type="entry name" value="NAD(P)-bd_dom_sf"/>
</dbReference>
<evidence type="ECO:0000313" key="6">
    <source>
        <dbReference type="EMBL" id="SCY43346.1"/>
    </source>
</evidence>
<dbReference type="OrthoDB" id="9771883at2"/>
<dbReference type="PANTHER" id="PTHR48075:SF5">
    <property type="entry name" value="3-HYDROXYBUTYRYL-COA DEHYDROGENASE"/>
    <property type="match status" value="1"/>
</dbReference>
<name>A0A1G5FVS9_9BACT</name>
<dbReference type="Gene3D" id="3.40.50.720">
    <property type="entry name" value="NAD(P)-binding Rossmann-like Domain"/>
    <property type="match status" value="1"/>
</dbReference>
<keyword evidence="3" id="KW-0520">NAD</keyword>
<dbReference type="NCBIfam" id="NF005875">
    <property type="entry name" value="PRK07819.1"/>
    <property type="match status" value="1"/>
</dbReference>
<dbReference type="GO" id="GO:0070403">
    <property type="term" value="F:NAD+ binding"/>
    <property type="evidence" value="ECO:0007669"/>
    <property type="project" value="InterPro"/>
</dbReference>
<feature type="binding site" evidence="3">
    <location>
        <position position="143"/>
    </location>
    <ligand>
        <name>NAD(+)</name>
        <dbReference type="ChEBI" id="CHEBI:57540"/>
    </ligand>
</feature>
<evidence type="ECO:0000259" key="5">
    <source>
        <dbReference type="Pfam" id="PF02737"/>
    </source>
</evidence>
<dbReference type="STRING" id="419481.SAMN05216233_10928"/>
<dbReference type="GO" id="GO:0016616">
    <property type="term" value="F:oxidoreductase activity, acting on the CH-OH group of donors, NAD or NADP as acceptor"/>
    <property type="evidence" value="ECO:0007669"/>
    <property type="project" value="InterPro"/>
</dbReference>
<sequence>MEIKKIMVIGAGQMGGGIAQVAAQAGFDTVQYDMQMELVDKGMAVMDKNLSRSVAKGKMTEEEKNAVLGRITCSTSLEDAADCDLIIEAIVENMEIKAAVFRELDRIAPPHAILATNTSSLPITQIAACTSRPEKVIGMHFMNPVPVMKLVEVIRGIATTDEVCGTILEASEKMGKVPVECKDVPGFVSNRVLQVMINEALWELYEGVATAEGIDNIMKLGMNHPMGPLALADLIGLDTIQSILGVLQEGYGDPKYRPSPLLNQYVNAGWLGRKTGKGIYDYAD</sequence>
<feature type="binding site" evidence="3">
    <location>
        <position position="97"/>
    </location>
    <ligand>
        <name>NAD(+)</name>
        <dbReference type="ChEBI" id="CHEBI:57540"/>
    </ligand>
</feature>
<dbReference type="EMBL" id="FMUX01000009">
    <property type="protein sequence ID" value="SCY43346.1"/>
    <property type="molecule type" value="Genomic_DNA"/>
</dbReference>
<dbReference type="Pfam" id="PF00725">
    <property type="entry name" value="3HCDH"/>
    <property type="match status" value="1"/>
</dbReference>
<dbReference type="SUPFAM" id="SSF48179">
    <property type="entry name" value="6-phosphogluconate dehydrogenase C-terminal domain-like"/>
    <property type="match status" value="1"/>
</dbReference>